<dbReference type="Gene3D" id="3.30.1390.10">
    <property type="match status" value="1"/>
</dbReference>
<dbReference type="InterPro" id="IPR013823">
    <property type="entry name" value="Ribosomal_bL12_C"/>
</dbReference>
<dbReference type="Gene3D" id="3.80.10.10">
    <property type="entry name" value="Ribonuclease Inhibitor"/>
    <property type="match status" value="1"/>
</dbReference>
<comment type="caution">
    <text evidence="2">The sequence shown here is derived from an EMBL/GenBank/DDBJ whole genome shotgun (WGS) entry which is preliminary data.</text>
</comment>
<dbReference type="GO" id="GO:0006412">
    <property type="term" value="P:translation"/>
    <property type="evidence" value="ECO:0007669"/>
    <property type="project" value="InterPro"/>
</dbReference>
<dbReference type="AlphaFoldDB" id="A0A2S9YMF6"/>
<name>A0A2S9YMF6_9BACT</name>
<dbReference type="GO" id="GO:0003735">
    <property type="term" value="F:structural constituent of ribosome"/>
    <property type="evidence" value="ECO:0007669"/>
    <property type="project" value="InterPro"/>
</dbReference>
<gene>
    <name evidence="2" type="ORF">ENSA7_40740</name>
</gene>
<evidence type="ECO:0000313" key="2">
    <source>
        <dbReference type="EMBL" id="PRQ06226.1"/>
    </source>
</evidence>
<dbReference type="SUPFAM" id="SSF54736">
    <property type="entry name" value="ClpS-like"/>
    <property type="match status" value="1"/>
</dbReference>
<dbReference type="Proteomes" id="UP000238823">
    <property type="component" value="Unassembled WGS sequence"/>
</dbReference>
<feature type="domain" description="Large ribosomal subunit protein bL12 C-terminal" evidence="1">
    <location>
        <begin position="21"/>
        <end position="69"/>
    </location>
</feature>
<keyword evidence="2" id="KW-0689">Ribosomal protein</keyword>
<dbReference type="EMBL" id="PVNL01000079">
    <property type="protein sequence ID" value="PRQ06226.1"/>
    <property type="molecule type" value="Genomic_DNA"/>
</dbReference>
<evidence type="ECO:0000313" key="3">
    <source>
        <dbReference type="Proteomes" id="UP000238823"/>
    </source>
</evidence>
<dbReference type="InterPro" id="IPR014719">
    <property type="entry name" value="Ribosomal_bL12_C/ClpS-like"/>
</dbReference>
<reference evidence="2 3" key="1">
    <citation type="submission" date="2018-03" db="EMBL/GenBank/DDBJ databases">
        <title>Draft Genome Sequences of the Obligatory Marine Myxobacteria Enhygromyxa salina SWB007.</title>
        <authorList>
            <person name="Poehlein A."/>
            <person name="Moghaddam J.A."/>
            <person name="Harms H."/>
            <person name="Alanjari M."/>
            <person name="Koenig G.M."/>
            <person name="Daniel R."/>
            <person name="Schaeberle T.F."/>
        </authorList>
    </citation>
    <scope>NUCLEOTIDE SEQUENCE [LARGE SCALE GENOMIC DNA]</scope>
    <source>
        <strain evidence="2 3">SWB007</strain>
    </source>
</reference>
<evidence type="ECO:0000259" key="1">
    <source>
        <dbReference type="Pfam" id="PF00542"/>
    </source>
</evidence>
<dbReference type="Pfam" id="PF00542">
    <property type="entry name" value="Ribosomal_L12"/>
    <property type="match status" value="1"/>
</dbReference>
<protein>
    <submittedName>
        <fullName evidence="2">50S ribosomal protein L7/L12</fullName>
    </submittedName>
</protein>
<keyword evidence="2" id="KW-0687">Ribonucleoprotein</keyword>
<sequence>MTATSSGMNERATYALRYLGGTRKINAIKLVRELTSLGLAAAKAIVDAQQVFATGLELERARELVARFEVEADSQLAMIAEATYSIGFDPHHRARASQALVRLRCHGLELGWARGRIGEWTHERGQTFTDLAQRDRAIAAEHARWAARGLAIAEHELEVVAATSARAPVLEQAIRDADDPRDAMQVHADWLQREGDPRGLVAALDLARAQAVSADARDRLDRAFEAALVEHHAHLFGPLGPVHLTGLQWMGGLVIGLDVAADTSAEPPHTGMERLAALLGLPICACLRALRVRPRVDDHTTVLGSCDAALLGGVRELDHGWFHRKPDGFDWSRMPNLERVELVGEISSPFRLAKLRELTMTMWTPELTVEALRHSLLPRLRRLTLIFHGDEEFGPPPLAQLLALPLITSLETLTLRQLDDELWPSELARALVDAAKLRPLARVDVSALAFTAAAYKLLVDAHTCVPNLVLGPAATLERQNRPSG</sequence>
<dbReference type="GO" id="GO:0005840">
    <property type="term" value="C:ribosome"/>
    <property type="evidence" value="ECO:0007669"/>
    <property type="project" value="UniProtKB-KW"/>
</dbReference>
<accession>A0A2S9YMF6</accession>
<organism evidence="2 3">
    <name type="scientific">Enhygromyxa salina</name>
    <dbReference type="NCBI Taxonomy" id="215803"/>
    <lineage>
        <taxon>Bacteria</taxon>
        <taxon>Pseudomonadati</taxon>
        <taxon>Myxococcota</taxon>
        <taxon>Polyangia</taxon>
        <taxon>Nannocystales</taxon>
        <taxon>Nannocystaceae</taxon>
        <taxon>Enhygromyxa</taxon>
    </lineage>
</organism>
<dbReference type="InterPro" id="IPR032675">
    <property type="entry name" value="LRR_dom_sf"/>
</dbReference>
<proteinExistence type="predicted"/>